<organism evidence="1">
    <name type="scientific">hydrothermal vent metagenome</name>
    <dbReference type="NCBI Taxonomy" id="652676"/>
    <lineage>
        <taxon>unclassified sequences</taxon>
        <taxon>metagenomes</taxon>
        <taxon>ecological metagenomes</taxon>
    </lineage>
</organism>
<evidence type="ECO:0000313" key="1">
    <source>
        <dbReference type="EMBL" id="VAW03918.1"/>
    </source>
</evidence>
<sequence>MIIRLAGLIVFAAAMLTPAHAGQREGDYLYRVETIRAAPGKLEALLGWAQDVKDAGYFEDEGGQYPFIMRHSQGDQWDLMVILPMESWTAYHSKSRTAKREKARKKHEALLGMLSGLISFEEDHFAYGPALGEIAREYGDNAFYHIEMFNAAPGKEVKLLEQRRMENAYLEATGQTTNMIFRRAAGSDVDVFTIGFHKNLEAFAAPAPVSDEEKAQAAKDAGFKDRADISFYLRSLISSHHDTLAVKVE</sequence>
<name>A0A3B0SF64_9ZZZZ</name>
<dbReference type="AlphaFoldDB" id="A0A3B0SF64"/>
<dbReference type="EMBL" id="UOEH01000416">
    <property type="protein sequence ID" value="VAW03918.1"/>
    <property type="molecule type" value="Genomic_DNA"/>
</dbReference>
<proteinExistence type="predicted"/>
<evidence type="ECO:0008006" key="2">
    <source>
        <dbReference type="Google" id="ProtNLM"/>
    </source>
</evidence>
<reference evidence="1" key="1">
    <citation type="submission" date="2018-06" db="EMBL/GenBank/DDBJ databases">
        <authorList>
            <person name="Zhirakovskaya E."/>
        </authorList>
    </citation>
    <scope>NUCLEOTIDE SEQUENCE</scope>
</reference>
<accession>A0A3B0SF64</accession>
<protein>
    <recommendedName>
        <fullName evidence="2">NIPSNAP domain-containing protein</fullName>
    </recommendedName>
</protein>
<gene>
    <name evidence="1" type="ORF">MNBD_ALPHA05-1471</name>
</gene>